<dbReference type="AlphaFoldDB" id="A0A1G7ETX5"/>
<feature type="chain" id="PRO_5011746812" description="Ig-like domain-containing protein" evidence="1">
    <location>
        <begin position="22"/>
        <end position="133"/>
    </location>
</feature>
<accession>A0A1G7ETX5</accession>
<evidence type="ECO:0008006" key="4">
    <source>
        <dbReference type="Google" id="ProtNLM"/>
    </source>
</evidence>
<organism evidence="2 3">
    <name type="scientific">Paracoccus isoporae</name>
    <dbReference type="NCBI Taxonomy" id="591205"/>
    <lineage>
        <taxon>Bacteria</taxon>
        <taxon>Pseudomonadati</taxon>
        <taxon>Pseudomonadota</taxon>
        <taxon>Alphaproteobacteria</taxon>
        <taxon>Rhodobacterales</taxon>
        <taxon>Paracoccaceae</taxon>
        <taxon>Paracoccus</taxon>
    </lineage>
</organism>
<keyword evidence="3" id="KW-1185">Reference proteome</keyword>
<evidence type="ECO:0000313" key="2">
    <source>
        <dbReference type="EMBL" id="SDE67143.1"/>
    </source>
</evidence>
<feature type="signal peptide" evidence="1">
    <location>
        <begin position="1"/>
        <end position="21"/>
    </location>
</feature>
<dbReference type="Proteomes" id="UP000199344">
    <property type="component" value="Unassembled WGS sequence"/>
</dbReference>
<name>A0A1G7ETX5_9RHOB</name>
<dbReference type="OrthoDB" id="7689766at2"/>
<keyword evidence="1" id="KW-0732">Signal</keyword>
<dbReference type="RefSeq" id="WP_090524685.1">
    <property type="nucleotide sequence ID" value="NZ_FNAH01000009.1"/>
</dbReference>
<sequence>MARTATLLSLALLAALPAAQAAGFTAKNGMVAAQTGPTEISVAYAPLHDATDYWCAAGDFARRALGLPGKTRIWRASPEPRGAGQGITFTLNPDLKAEGTGPSHFGAGPDDGSVSLAMASVNYCRPALLIWRD</sequence>
<reference evidence="2 3" key="1">
    <citation type="submission" date="2016-10" db="EMBL/GenBank/DDBJ databases">
        <authorList>
            <person name="de Groot N.N."/>
        </authorList>
    </citation>
    <scope>NUCLEOTIDE SEQUENCE [LARGE SCALE GENOMIC DNA]</scope>
    <source>
        <strain evidence="2 3">DSM 22220</strain>
    </source>
</reference>
<proteinExistence type="predicted"/>
<dbReference type="EMBL" id="FNAH01000009">
    <property type="protein sequence ID" value="SDE67143.1"/>
    <property type="molecule type" value="Genomic_DNA"/>
</dbReference>
<protein>
    <recommendedName>
        <fullName evidence="4">Ig-like domain-containing protein</fullName>
    </recommendedName>
</protein>
<evidence type="ECO:0000313" key="3">
    <source>
        <dbReference type="Proteomes" id="UP000199344"/>
    </source>
</evidence>
<dbReference type="STRING" id="591205.SAMN05421538_10977"/>
<evidence type="ECO:0000256" key="1">
    <source>
        <dbReference type="SAM" id="SignalP"/>
    </source>
</evidence>
<gene>
    <name evidence="2" type="ORF">SAMN05421538_10977</name>
</gene>